<dbReference type="EMBL" id="JAANAS010000083">
    <property type="protein sequence ID" value="NGZ90599.1"/>
    <property type="molecule type" value="Genomic_DNA"/>
</dbReference>
<feature type="chain" id="PRO_5037608636" evidence="8">
    <location>
        <begin position="23"/>
        <end position="422"/>
    </location>
</feature>
<organism evidence="11 12">
    <name type="scientific">Psychroflexus maritimus</name>
    <dbReference type="NCBI Taxonomy" id="2714865"/>
    <lineage>
        <taxon>Bacteria</taxon>
        <taxon>Pseudomonadati</taxon>
        <taxon>Bacteroidota</taxon>
        <taxon>Flavobacteriia</taxon>
        <taxon>Flavobacteriales</taxon>
        <taxon>Flavobacteriaceae</taxon>
        <taxon>Psychroflexus</taxon>
    </lineage>
</organism>
<dbReference type="Pfam" id="PF19425">
    <property type="entry name" value="Csd3_N2"/>
    <property type="match status" value="1"/>
</dbReference>
<keyword evidence="12" id="KW-1185">Reference proteome</keyword>
<dbReference type="InterPro" id="IPR050570">
    <property type="entry name" value="Cell_wall_metabolism_enzyme"/>
</dbReference>
<dbReference type="InterPro" id="IPR011055">
    <property type="entry name" value="Dup_hybrid_motif"/>
</dbReference>
<keyword evidence="3" id="KW-0645">Protease</keyword>
<evidence type="ECO:0000256" key="6">
    <source>
        <dbReference type="ARBA" id="ARBA00022833"/>
    </source>
</evidence>
<sequence length="422" mass="48405">MLKRILSIILFMVLLTSCQEGASKKNTNKSIAKDSLVTKATEKPKDLKFGLNLEDYEVHFDTVRRGDFFGGILDQHKVNPQMVYTITQQIPDTVFNSRKINVGKPYLILKDKDSLRTLGMIYENSKVEATKLFFDDSIYVEKHIKPIVEKKKIASGVITSSLSQAIDDAGINYRVTSKFADIYQWSVDFFKLQKGDQFKIIYNERFIDDTVSIGVGEIDAAILKHKDREFYAFNFLVDSTTGRYDYFDEKAKTLRSFFLKAPIQYSRISSRYTRKRFHPVQKRWKAHLGTDYAAPTGTPIWATADGVVTKSGYTRGNGNYVKLKHTNKYSTQYLHMSKRAVKVGEYVKQGELIGYVGATGLATGPHVCYRFWVNGKQVDPYKQDLPDAEPMEEEMKPSYFEFIQPIKEELDSLEYIEVDVEA</sequence>
<dbReference type="PANTHER" id="PTHR21666:SF288">
    <property type="entry name" value="CELL DIVISION PROTEIN YTFB"/>
    <property type="match status" value="1"/>
</dbReference>
<dbReference type="Gene3D" id="2.70.70.10">
    <property type="entry name" value="Glucose Permease (Domain IIA)"/>
    <property type="match status" value="1"/>
</dbReference>
<evidence type="ECO:0000259" key="10">
    <source>
        <dbReference type="Pfam" id="PF19425"/>
    </source>
</evidence>
<dbReference type="SUPFAM" id="SSF51261">
    <property type="entry name" value="Duplicated hybrid motif"/>
    <property type="match status" value="1"/>
</dbReference>
<keyword evidence="5" id="KW-0378">Hydrolase</keyword>
<evidence type="ECO:0000256" key="2">
    <source>
        <dbReference type="ARBA" id="ARBA00004196"/>
    </source>
</evidence>
<proteinExistence type="predicted"/>
<evidence type="ECO:0000256" key="4">
    <source>
        <dbReference type="ARBA" id="ARBA00022723"/>
    </source>
</evidence>
<feature type="domain" description="Csd3-like second N-terminal" evidence="10">
    <location>
        <begin position="151"/>
        <end position="272"/>
    </location>
</feature>
<comment type="caution">
    <text evidence="11">The sequence shown here is derived from an EMBL/GenBank/DDBJ whole genome shotgun (WGS) entry which is preliminary data.</text>
</comment>
<dbReference type="InterPro" id="IPR016047">
    <property type="entry name" value="M23ase_b-sheet_dom"/>
</dbReference>
<evidence type="ECO:0000256" key="1">
    <source>
        <dbReference type="ARBA" id="ARBA00001947"/>
    </source>
</evidence>
<dbReference type="GO" id="GO:0046872">
    <property type="term" value="F:metal ion binding"/>
    <property type="evidence" value="ECO:0007669"/>
    <property type="project" value="UniProtKB-KW"/>
</dbReference>
<dbReference type="RefSeq" id="WP_166400835.1">
    <property type="nucleotide sequence ID" value="NZ_JAANAS010000083.1"/>
</dbReference>
<dbReference type="AlphaFoldDB" id="A0A967ALN5"/>
<keyword evidence="6" id="KW-0862">Zinc</keyword>
<feature type="domain" description="M23ase beta-sheet core" evidence="9">
    <location>
        <begin position="286"/>
        <end position="380"/>
    </location>
</feature>
<keyword evidence="8" id="KW-0732">Signal</keyword>
<feature type="signal peptide" evidence="8">
    <location>
        <begin position="1"/>
        <end position="22"/>
    </location>
</feature>
<protein>
    <submittedName>
        <fullName evidence="11">M23 family metallopeptidase</fullName>
    </submittedName>
</protein>
<comment type="subcellular location">
    <subcellularLocation>
        <location evidence="2">Cell envelope</location>
    </subcellularLocation>
</comment>
<evidence type="ECO:0000256" key="8">
    <source>
        <dbReference type="SAM" id="SignalP"/>
    </source>
</evidence>
<evidence type="ECO:0000259" key="9">
    <source>
        <dbReference type="Pfam" id="PF01551"/>
    </source>
</evidence>
<accession>A0A967ALN5</accession>
<dbReference type="Gene3D" id="3.10.450.350">
    <property type="match status" value="1"/>
</dbReference>
<dbReference type="InterPro" id="IPR045834">
    <property type="entry name" value="Csd3_N2"/>
</dbReference>
<dbReference type="GO" id="GO:0030313">
    <property type="term" value="C:cell envelope"/>
    <property type="evidence" value="ECO:0007669"/>
    <property type="project" value="UniProtKB-SubCell"/>
</dbReference>
<dbReference type="PROSITE" id="PS51257">
    <property type="entry name" value="PROKAR_LIPOPROTEIN"/>
    <property type="match status" value="1"/>
</dbReference>
<dbReference type="GO" id="GO:0006508">
    <property type="term" value="P:proteolysis"/>
    <property type="evidence" value="ECO:0007669"/>
    <property type="project" value="UniProtKB-KW"/>
</dbReference>
<reference evidence="11" key="1">
    <citation type="submission" date="2020-03" db="EMBL/GenBank/DDBJ databases">
        <title>Psychroflexus Maritimus sp. nov., isolate from marine sediment.</title>
        <authorList>
            <person name="Zhong Y.-L."/>
        </authorList>
    </citation>
    <scope>NUCLEOTIDE SEQUENCE</scope>
    <source>
        <strain evidence="11">C1</strain>
    </source>
</reference>
<dbReference type="GO" id="GO:0004222">
    <property type="term" value="F:metalloendopeptidase activity"/>
    <property type="evidence" value="ECO:0007669"/>
    <property type="project" value="TreeGrafter"/>
</dbReference>
<dbReference type="PANTHER" id="PTHR21666">
    <property type="entry name" value="PEPTIDASE-RELATED"/>
    <property type="match status" value="1"/>
</dbReference>
<evidence type="ECO:0000313" key="12">
    <source>
        <dbReference type="Proteomes" id="UP000643701"/>
    </source>
</evidence>
<gene>
    <name evidence="11" type="ORF">G7034_10080</name>
</gene>
<name>A0A967ALN5_9FLAO</name>
<dbReference type="Pfam" id="PF01551">
    <property type="entry name" value="Peptidase_M23"/>
    <property type="match status" value="1"/>
</dbReference>
<evidence type="ECO:0000256" key="3">
    <source>
        <dbReference type="ARBA" id="ARBA00022670"/>
    </source>
</evidence>
<evidence type="ECO:0000256" key="5">
    <source>
        <dbReference type="ARBA" id="ARBA00022801"/>
    </source>
</evidence>
<dbReference type="CDD" id="cd12797">
    <property type="entry name" value="M23_peptidase"/>
    <property type="match status" value="1"/>
</dbReference>
<dbReference type="Proteomes" id="UP000643701">
    <property type="component" value="Unassembled WGS sequence"/>
</dbReference>
<comment type="cofactor">
    <cofactor evidence="1">
        <name>Zn(2+)</name>
        <dbReference type="ChEBI" id="CHEBI:29105"/>
    </cofactor>
</comment>
<evidence type="ECO:0000256" key="7">
    <source>
        <dbReference type="ARBA" id="ARBA00023049"/>
    </source>
</evidence>
<evidence type="ECO:0000313" key="11">
    <source>
        <dbReference type="EMBL" id="NGZ90599.1"/>
    </source>
</evidence>
<keyword evidence="4" id="KW-0479">Metal-binding</keyword>
<keyword evidence="7" id="KW-0482">Metalloprotease</keyword>